<dbReference type="GeneID" id="54559237"/>
<name>A0A6A6CNK4_ZASCE</name>
<dbReference type="OrthoDB" id="5411141at2759"/>
<feature type="region of interest" description="Disordered" evidence="1">
    <location>
        <begin position="337"/>
        <end position="430"/>
    </location>
</feature>
<accession>A0A6A6CNK4</accession>
<feature type="compositionally biased region" description="Low complexity" evidence="1">
    <location>
        <begin position="10"/>
        <end position="31"/>
    </location>
</feature>
<feature type="compositionally biased region" description="Low complexity" evidence="1">
    <location>
        <begin position="39"/>
        <end position="53"/>
    </location>
</feature>
<feature type="transmembrane region" description="Helical" evidence="2">
    <location>
        <begin position="107"/>
        <end position="127"/>
    </location>
</feature>
<feature type="region of interest" description="Disordered" evidence="1">
    <location>
        <begin position="264"/>
        <end position="299"/>
    </location>
</feature>
<feature type="compositionally biased region" description="Polar residues" evidence="1">
    <location>
        <begin position="390"/>
        <end position="403"/>
    </location>
</feature>
<keyword evidence="2" id="KW-0812">Transmembrane</keyword>
<gene>
    <name evidence="3" type="ORF">M409DRAFT_21664</name>
</gene>
<evidence type="ECO:0000256" key="1">
    <source>
        <dbReference type="SAM" id="MobiDB-lite"/>
    </source>
</evidence>
<proteinExistence type="predicted"/>
<dbReference type="AlphaFoldDB" id="A0A6A6CNK4"/>
<reference evidence="3" key="1">
    <citation type="journal article" date="2020" name="Stud. Mycol.">
        <title>101 Dothideomycetes genomes: a test case for predicting lifestyles and emergence of pathogens.</title>
        <authorList>
            <person name="Haridas S."/>
            <person name="Albert R."/>
            <person name="Binder M."/>
            <person name="Bloem J."/>
            <person name="Labutti K."/>
            <person name="Salamov A."/>
            <person name="Andreopoulos B."/>
            <person name="Baker S."/>
            <person name="Barry K."/>
            <person name="Bills G."/>
            <person name="Bluhm B."/>
            <person name="Cannon C."/>
            <person name="Castanera R."/>
            <person name="Culley D."/>
            <person name="Daum C."/>
            <person name="Ezra D."/>
            <person name="Gonzalez J."/>
            <person name="Henrissat B."/>
            <person name="Kuo A."/>
            <person name="Liang C."/>
            <person name="Lipzen A."/>
            <person name="Lutzoni F."/>
            <person name="Magnuson J."/>
            <person name="Mondo S."/>
            <person name="Nolan M."/>
            <person name="Ohm R."/>
            <person name="Pangilinan J."/>
            <person name="Park H.-J."/>
            <person name="Ramirez L."/>
            <person name="Alfaro M."/>
            <person name="Sun H."/>
            <person name="Tritt A."/>
            <person name="Yoshinaga Y."/>
            <person name="Zwiers L.-H."/>
            <person name="Turgeon B."/>
            <person name="Goodwin S."/>
            <person name="Spatafora J."/>
            <person name="Crous P."/>
            <person name="Grigoriev I."/>
        </authorList>
    </citation>
    <scope>NUCLEOTIDE SEQUENCE</scope>
    <source>
        <strain evidence="3">ATCC 36951</strain>
    </source>
</reference>
<evidence type="ECO:0000313" key="3">
    <source>
        <dbReference type="EMBL" id="KAF2168223.1"/>
    </source>
</evidence>
<protein>
    <submittedName>
        <fullName evidence="3">Uncharacterized protein</fullName>
    </submittedName>
</protein>
<feature type="compositionally biased region" description="Basic residues" evidence="1">
    <location>
        <begin position="378"/>
        <end position="387"/>
    </location>
</feature>
<dbReference type="Proteomes" id="UP000799537">
    <property type="component" value="Unassembled WGS sequence"/>
</dbReference>
<dbReference type="RefSeq" id="XP_033669112.1">
    <property type="nucleotide sequence ID" value="XM_033805965.1"/>
</dbReference>
<organism evidence="3 4">
    <name type="scientific">Zasmidium cellare ATCC 36951</name>
    <dbReference type="NCBI Taxonomy" id="1080233"/>
    <lineage>
        <taxon>Eukaryota</taxon>
        <taxon>Fungi</taxon>
        <taxon>Dikarya</taxon>
        <taxon>Ascomycota</taxon>
        <taxon>Pezizomycotina</taxon>
        <taxon>Dothideomycetes</taxon>
        <taxon>Dothideomycetidae</taxon>
        <taxon>Mycosphaerellales</taxon>
        <taxon>Mycosphaerellaceae</taxon>
        <taxon>Zasmidium</taxon>
    </lineage>
</organism>
<feature type="region of interest" description="Disordered" evidence="1">
    <location>
        <begin position="176"/>
        <end position="251"/>
    </location>
</feature>
<evidence type="ECO:0000313" key="4">
    <source>
        <dbReference type="Proteomes" id="UP000799537"/>
    </source>
</evidence>
<keyword evidence="2" id="KW-0472">Membrane</keyword>
<keyword evidence="4" id="KW-1185">Reference proteome</keyword>
<feature type="compositionally biased region" description="Basic and acidic residues" evidence="1">
    <location>
        <begin position="340"/>
        <end position="349"/>
    </location>
</feature>
<keyword evidence="2" id="KW-1133">Transmembrane helix</keyword>
<evidence type="ECO:0000256" key="2">
    <source>
        <dbReference type="SAM" id="Phobius"/>
    </source>
</evidence>
<feature type="region of interest" description="Disordered" evidence="1">
    <location>
        <begin position="1"/>
        <end position="101"/>
    </location>
</feature>
<feature type="compositionally biased region" description="Basic and acidic residues" evidence="1">
    <location>
        <begin position="198"/>
        <end position="212"/>
    </location>
</feature>
<sequence length="430" mass="47025">MAGQEDDLSELLSSITASSATSSETNFASTTGAPSRVQNSAAENTNAASSSAAGGSGSSIQWGPAITASPLPSSEVNQDNDNNNNNSNSDPDQESSGSGLSGNAKKVIICTTTIGGTFILALLIYALCRRRRGASYSEIVRFRLHSSTVVLNPMSEDERLTALPIYRQDRISIRSSRHPSRLDLAQQSKRVPRMPSSLRKEWRVEEPVDRPSSRPKTPKTPTKQEGRSFLKDATPPSKQVLHEPEQAHVPLNRVSTLSLPLMRHSVQPQPPTQNDTIEEHDQRQLESMSPPHSPDSQLDLHQRWSWTNSQAPSTPRIKPPTRTSLTSLRLGSVASWVKSQRNDEDEKQRQAHKRGLSRPLLKNQAIRPVLAPAPPSKKLSKKGKHGRVGSLSSIFKPNPNSLVPQPLSPRVEEGNLSSPEETSIEMKGKS</sequence>
<feature type="compositionally biased region" description="Low complexity" evidence="1">
    <location>
        <begin position="73"/>
        <end position="96"/>
    </location>
</feature>
<dbReference type="EMBL" id="ML993591">
    <property type="protein sequence ID" value="KAF2168223.1"/>
    <property type="molecule type" value="Genomic_DNA"/>
</dbReference>